<dbReference type="InterPro" id="IPR001036">
    <property type="entry name" value="Acrflvin-R"/>
</dbReference>
<dbReference type="Gene3D" id="3.30.70.1430">
    <property type="entry name" value="Multidrug efflux transporter AcrB pore domain"/>
    <property type="match status" value="1"/>
</dbReference>
<dbReference type="Gene3D" id="1.20.1640.10">
    <property type="entry name" value="Multidrug efflux transporter AcrB transmembrane domain"/>
    <property type="match status" value="1"/>
</dbReference>
<reference evidence="2 3" key="1">
    <citation type="submission" date="2018-08" db="EMBL/GenBank/DDBJ databases">
        <title>Mucilaginibacter terrae sp. nov., isolated from manganese diggings.</title>
        <authorList>
            <person name="Huang Y."/>
            <person name="Zhou Z."/>
        </authorList>
    </citation>
    <scope>NUCLEOTIDE SEQUENCE [LARGE SCALE GENOMIC DNA]</scope>
    <source>
        <strain evidence="2 3">ZH6</strain>
    </source>
</reference>
<keyword evidence="3" id="KW-1185">Reference proteome</keyword>
<dbReference type="SUPFAM" id="SSF82866">
    <property type="entry name" value="Multidrug efflux transporter AcrB transmembrane domain"/>
    <property type="match status" value="1"/>
</dbReference>
<dbReference type="Gene3D" id="3.30.2090.10">
    <property type="entry name" value="Multidrug efflux transporter AcrB TolC docking domain, DN and DC subdomains"/>
    <property type="match status" value="1"/>
</dbReference>
<keyword evidence="1" id="KW-1133">Transmembrane helix</keyword>
<dbReference type="InterPro" id="IPR027463">
    <property type="entry name" value="AcrB_DN_DC_subdom"/>
</dbReference>
<evidence type="ECO:0000313" key="2">
    <source>
        <dbReference type="EMBL" id="RFZ83088.1"/>
    </source>
</evidence>
<evidence type="ECO:0000256" key="1">
    <source>
        <dbReference type="SAM" id="Phobius"/>
    </source>
</evidence>
<keyword evidence="1" id="KW-0812">Transmembrane</keyword>
<dbReference type="PRINTS" id="PR00702">
    <property type="entry name" value="ACRIFLAVINRP"/>
</dbReference>
<dbReference type="GO" id="GO:0042910">
    <property type="term" value="F:xenobiotic transmembrane transporter activity"/>
    <property type="evidence" value="ECO:0007669"/>
    <property type="project" value="TreeGrafter"/>
</dbReference>
<evidence type="ECO:0000313" key="3">
    <source>
        <dbReference type="Proteomes" id="UP000260823"/>
    </source>
</evidence>
<dbReference type="PANTHER" id="PTHR32063:SF19">
    <property type="entry name" value="CATION EFFLUX SYSTEM PROTEIN CUSA"/>
    <property type="match status" value="1"/>
</dbReference>
<dbReference type="SUPFAM" id="SSF82714">
    <property type="entry name" value="Multidrug efflux transporter AcrB TolC docking domain, DN and DC subdomains"/>
    <property type="match status" value="1"/>
</dbReference>
<dbReference type="Proteomes" id="UP000260823">
    <property type="component" value="Unassembled WGS sequence"/>
</dbReference>
<dbReference type="PANTHER" id="PTHR32063">
    <property type="match status" value="1"/>
</dbReference>
<dbReference type="EMBL" id="QWDE01000002">
    <property type="protein sequence ID" value="RFZ83088.1"/>
    <property type="molecule type" value="Genomic_DNA"/>
</dbReference>
<accession>A0A3E2NQ05</accession>
<feature type="transmembrane region" description="Helical" evidence="1">
    <location>
        <begin position="339"/>
        <end position="356"/>
    </location>
</feature>
<gene>
    <name evidence="2" type="ORF">DYU05_13140</name>
</gene>
<dbReference type="Gene3D" id="3.30.70.1320">
    <property type="entry name" value="Multidrug efflux transporter AcrB pore domain like"/>
    <property type="match status" value="1"/>
</dbReference>
<name>A0A3E2NQ05_9SPHI</name>
<protein>
    <submittedName>
        <fullName evidence="2">Efflux RND transporter permease subunit</fullName>
    </submittedName>
</protein>
<dbReference type="SUPFAM" id="SSF82693">
    <property type="entry name" value="Multidrug efflux transporter AcrB pore domain, PN1, PN2, PC1 and PC2 subdomains"/>
    <property type="match status" value="2"/>
</dbReference>
<dbReference type="Pfam" id="PF00873">
    <property type="entry name" value="ACR_tran"/>
    <property type="match status" value="1"/>
</dbReference>
<sequence>MINQLISLSLKNRYLVLLAAIGLFAWGVYAVRENPIDAIPDLSENQVIVFTEWQGRSPQIMEDQVTYPLVSNLQGIPKIKAIRATSMFGMSFVYIVFEDKADVYWARSRVLERLNYAQRLLPPGITPTLGPDGTGVGHVLWYTLEAKGINLGEQRALQDWYVKLGLQTVPGVSEVASFGGFEKQYQVSIDPHKLNYYNIPLSQVLKAVKSNNNDVGGRKFEMNGSGYIVRGLGYIKSLTDVENISVGVIKTVPVRIKDIATVQMGGDERLGIFDQNGEGEAVGGIVVMRYGENADKVIHAVKDKMADIQKGLPPGVKFKIAYDRSELIESAVNSVKHTLIEEMITVSIIVILFLFSWRSALSIIIQIPITIAASFILLNAFGISSNIMSLTGIALAIGVIVDNGIVMVENSHRNLAIAQEKERS</sequence>
<feature type="transmembrane region" description="Helical" evidence="1">
    <location>
        <begin position="387"/>
        <end position="408"/>
    </location>
</feature>
<dbReference type="GO" id="GO:0005886">
    <property type="term" value="C:plasma membrane"/>
    <property type="evidence" value="ECO:0007669"/>
    <property type="project" value="TreeGrafter"/>
</dbReference>
<organism evidence="2 3">
    <name type="scientific">Mucilaginibacter terrenus</name>
    <dbReference type="NCBI Taxonomy" id="2482727"/>
    <lineage>
        <taxon>Bacteria</taxon>
        <taxon>Pseudomonadati</taxon>
        <taxon>Bacteroidota</taxon>
        <taxon>Sphingobacteriia</taxon>
        <taxon>Sphingobacteriales</taxon>
        <taxon>Sphingobacteriaceae</taxon>
        <taxon>Mucilaginibacter</taxon>
    </lineage>
</organism>
<dbReference type="RefSeq" id="WP_117383563.1">
    <property type="nucleotide sequence ID" value="NZ_QWDE01000002.1"/>
</dbReference>
<dbReference type="OrthoDB" id="9760604at2"/>
<dbReference type="AlphaFoldDB" id="A0A3E2NQ05"/>
<proteinExistence type="predicted"/>
<keyword evidence="1" id="KW-0472">Membrane</keyword>
<comment type="caution">
    <text evidence="2">The sequence shown here is derived from an EMBL/GenBank/DDBJ whole genome shotgun (WGS) entry which is preliminary data.</text>
</comment>